<dbReference type="OrthoDB" id="2938139at2"/>
<accession>A0A1I2JSD8</accession>
<evidence type="ECO:0008006" key="4">
    <source>
        <dbReference type="Google" id="ProtNLM"/>
    </source>
</evidence>
<dbReference type="RefSeq" id="WP_089749652.1">
    <property type="nucleotide sequence ID" value="NZ_FOOG01000002.1"/>
</dbReference>
<name>A0A1I2JSD8_9BACI</name>
<reference evidence="3" key="1">
    <citation type="submission" date="2016-10" db="EMBL/GenBank/DDBJ databases">
        <authorList>
            <person name="Varghese N."/>
            <person name="Submissions S."/>
        </authorList>
    </citation>
    <scope>NUCLEOTIDE SEQUENCE [LARGE SCALE GENOMIC DNA]</scope>
    <source>
        <strain evidence="3">FP5</strain>
    </source>
</reference>
<dbReference type="EMBL" id="FOOG01000002">
    <property type="protein sequence ID" value="SFF57795.1"/>
    <property type="molecule type" value="Genomic_DNA"/>
</dbReference>
<feature type="chain" id="PRO_5039186719" description="Intracellular proteinase inhibitor" evidence="1">
    <location>
        <begin position="22"/>
        <end position="147"/>
    </location>
</feature>
<organism evidence="2 3">
    <name type="scientific">Halobacillus alkaliphilus</name>
    <dbReference type="NCBI Taxonomy" id="396056"/>
    <lineage>
        <taxon>Bacteria</taxon>
        <taxon>Bacillati</taxon>
        <taxon>Bacillota</taxon>
        <taxon>Bacilli</taxon>
        <taxon>Bacillales</taxon>
        <taxon>Bacillaceae</taxon>
        <taxon>Halobacillus</taxon>
    </lineage>
</organism>
<keyword evidence="3" id="KW-1185">Reference proteome</keyword>
<feature type="signal peptide" evidence="1">
    <location>
        <begin position="1"/>
        <end position="21"/>
    </location>
</feature>
<dbReference type="PROSITE" id="PS51257">
    <property type="entry name" value="PROKAR_LIPOPROTEIN"/>
    <property type="match status" value="1"/>
</dbReference>
<evidence type="ECO:0000313" key="3">
    <source>
        <dbReference type="Proteomes" id="UP000198897"/>
    </source>
</evidence>
<proteinExistence type="predicted"/>
<protein>
    <recommendedName>
        <fullName evidence="4">Intracellular proteinase inhibitor</fullName>
    </recommendedName>
</protein>
<keyword evidence="1" id="KW-0732">Signal</keyword>
<sequence>MKRTLLVSITLFVFILSGCIAEDYDFTPPTVSFGSQHFSEPVELEAANIDWNSDKQYTKETEDIFSLAKEQKPLYFSSGEQAPIIFETQDFRIEELSAYVWQKDKKTTLQVNDQEFSFPQEKGEYVLVVDLISDNGSVQYVGNLVIE</sequence>
<dbReference type="Proteomes" id="UP000198897">
    <property type="component" value="Unassembled WGS sequence"/>
</dbReference>
<evidence type="ECO:0000313" key="2">
    <source>
        <dbReference type="EMBL" id="SFF57795.1"/>
    </source>
</evidence>
<gene>
    <name evidence="2" type="ORF">SAMN05216353_102117</name>
</gene>
<dbReference type="AlphaFoldDB" id="A0A1I2JSD8"/>
<evidence type="ECO:0000256" key="1">
    <source>
        <dbReference type="SAM" id="SignalP"/>
    </source>
</evidence>